<evidence type="ECO:0000256" key="10">
    <source>
        <dbReference type="ARBA" id="ARBA00022679"/>
    </source>
</evidence>
<keyword evidence="14" id="KW-0863">Zinc-finger</keyword>
<evidence type="ECO:0000256" key="23">
    <source>
        <dbReference type="ARBA" id="ARBA00029536"/>
    </source>
</evidence>
<evidence type="ECO:0000256" key="13">
    <source>
        <dbReference type="ARBA" id="ARBA00022737"/>
    </source>
</evidence>
<feature type="transmembrane region" description="Helical" evidence="24">
    <location>
        <begin position="652"/>
        <end position="673"/>
    </location>
</feature>
<keyword evidence="9" id="KW-0597">Phosphoprotein</keyword>
<dbReference type="GO" id="GO:1902532">
    <property type="term" value="P:negative regulation of intracellular signal transduction"/>
    <property type="evidence" value="ECO:0007669"/>
    <property type="project" value="UniProtKB-ARBA"/>
</dbReference>
<keyword evidence="18 24" id="KW-1133">Transmembrane helix</keyword>
<keyword evidence="16" id="KW-0862">Zinc</keyword>
<dbReference type="eggNOG" id="KOG0006">
    <property type="taxonomic scope" value="Eukaryota"/>
</dbReference>
<comment type="pathway">
    <text evidence="5">Protein modification; protein ubiquitination.</text>
</comment>
<comment type="similarity">
    <text evidence="22">Belongs to the RBR family. Parkin subfamily.</text>
</comment>
<reference evidence="29" key="1">
    <citation type="submission" date="2011-05" db="EMBL/GenBank/DDBJ databases">
        <authorList>
            <person name="Richards S.R."/>
            <person name="Qu J."/>
            <person name="Jiang H."/>
            <person name="Jhangiani S.N."/>
            <person name="Agravi P."/>
            <person name="Goodspeed R."/>
            <person name="Gross S."/>
            <person name="Mandapat C."/>
            <person name="Jackson L."/>
            <person name="Mathew T."/>
            <person name="Pu L."/>
            <person name="Thornton R."/>
            <person name="Saada N."/>
            <person name="Wilczek-Boney K.B."/>
            <person name="Lee S."/>
            <person name="Kovar C."/>
            <person name="Wu Y."/>
            <person name="Scherer S.E."/>
            <person name="Worley K.C."/>
            <person name="Muzny D.M."/>
            <person name="Gibbs R."/>
        </authorList>
    </citation>
    <scope>NUCLEOTIDE SEQUENCE</scope>
    <source>
        <strain evidence="29">Brora</strain>
    </source>
</reference>
<evidence type="ECO:0000256" key="21">
    <source>
        <dbReference type="ARBA" id="ARBA00023136"/>
    </source>
</evidence>
<evidence type="ECO:0000313" key="29">
    <source>
        <dbReference type="Proteomes" id="UP000014500"/>
    </source>
</evidence>
<evidence type="ECO:0000256" key="15">
    <source>
        <dbReference type="ARBA" id="ARBA00022786"/>
    </source>
</evidence>
<evidence type="ECO:0000256" key="5">
    <source>
        <dbReference type="ARBA" id="ARBA00004906"/>
    </source>
</evidence>
<evidence type="ECO:0000259" key="26">
    <source>
        <dbReference type="PROSITE" id="PS50850"/>
    </source>
</evidence>
<dbReference type="GO" id="GO:0016567">
    <property type="term" value="P:protein ubiquitination"/>
    <property type="evidence" value="ECO:0007669"/>
    <property type="project" value="UniProtKB-UniPathway"/>
</dbReference>
<evidence type="ECO:0000256" key="20">
    <source>
        <dbReference type="ARBA" id="ARBA00023128"/>
    </source>
</evidence>
<dbReference type="EC" id="2.3.2.31" evidence="7"/>
<evidence type="ECO:0000256" key="19">
    <source>
        <dbReference type="ARBA" id="ARBA00023006"/>
    </source>
</evidence>
<dbReference type="InterPro" id="IPR054694">
    <property type="entry name" value="Parkin-like_IBR"/>
</dbReference>
<dbReference type="GO" id="GO:0005739">
    <property type="term" value="C:mitochondrion"/>
    <property type="evidence" value="ECO:0007669"/>
    <property type="project" value="UniProtKB-SubCell"/>
</dbReference>
<comment type="subcellular location">
    <subcellularLocation>
        <location evidence="4">Cytoplasm</location>
        <location evidence="4">Cytosol</location>
    </subcellularLocation>
    <subcellularLocation>
        <location evidence="2">Membrane</location>
        <topology evidence="2">Multi-pass membrane protein</topology>
    </subcellularLocation>
    <subcellularLocation>
        <location evidence="3">Mitochondrion</location>
    </subcellularLocation>
</comment>
<evidence type="ECO:0000256" key="11">
    <source>
        <dbReference type="ARBA" id="ARBA00022692"/>
    </source>
</evidence>
<evidence type="ECO:0000259" key="27">
    <source>
        <dbReference type="PROSITE" id="PS51873"/>
    </source>
</evidence>
<dbReference type="SUPFAM" id="SSF103473">
    <property type="entry name" value="MFS general substrate transporter"/>
    <property type="match status" value="1"/>
</dbReference>
<dbReference type="SUPFAM" id="SSF57850">
    <property type="entry name" value="RING/U-box"/>
    <property type="match status" value="1"/>
</dbReference>
<dbReference type="SUPFAM" id="SSF54236">
    <property type="entry name" value="Ubiquitin-like"/>
    <property type="match status" value="1"/>
</dbReference>
<evidence type="ECO:0000256" key="2">
    <source>
        <dbReference type="ARBA" id="ARBA00004141"/>
    </source>
</evidence>
<dbReference type="InterPro" id="IPR041565">
    <property type="entry name" value="Parkin_Znf-RING"/>
</dbReference>
<dbReference type="InterPro" id="IPR002867">
    <property type="entry name" value="IBR_dom"/>
</dbReference>
<evidence type="ECO:0000256" key="22">
    <source>
        <dbReference type="ARBA" id="ARBA00029442"/>
    </source>
</evidence>
<dbReference type="GO" id="GO:0000423">
    <property type="term" value="P:mitophagy"/>
    <property type="evidence" value="ECO:0007669"/>
    <property type="project" value="UniProtKB-ARBA"/>
</dbReference>
<dbReference type="Gene3D" id="3.10.20.90">
    <property type="entry name" value="Phosphatidylinositol 3-kinase Catalytic Subunit, Chain A, domain 1"/>
    <property type="match status" value="1"/>
</dbReference>
<dbReference type="CDD" id="cd20340">
    <property type="entry name" value="BRcat_RBR_parkin"/>
    <property type="match status" value="1"/>
</dbReference>
<dbReference type="Pfam" id="PF17976">
    <property type="entry name" value="zf-RING_12"/>
    <property type="match status" value="1"/>
</dbReference>
<accession>T1JC78</accession>
<dbReference type="PROSITE" id="PS50850">
    <property type="entry name" value="MFS"/>
    <property type="match status" value="1"/>
</dbReference>
<comment type="catalytic activity">
    <reaction evidence="1">
        <text>[E2 ubiquitin-conjugating enzyme]-S-ubiquitinyl-L-cysteine + [acceptor protein]-L-lysine = [E2 ubiquitin-conjugating enzyme]-L-cysteine + [acceptor protein]-N(6)-ubiquitinyl-L-lysine.</text>
        <dbReference type="EC" id="2.3.2.31"/>
    </reaction>
</comment>
<feature type="transmembrane region" description="Helical" evidence="24">
    <location>
        <begin position="790"/>
        <end position="809"/>
    </location>
</feature>
<keyword evidence="20" id="KW-0496">Mitochondrion</keyword>
<comment type="similarity">
    <text evidence="6">Belongs to the major facilitator superfamily. MFSD6 family.</text>
</comment>
<keyword evidence="29" id="KW-1185">Reference proteome</keyword>
<dbReference type="InterPro" id="IPR041170">
    <property type="entry name" value="Znf-RING_14"/>
</dbReference>
<dbReference type="CDD" id="cd16627">
    <property type="entry name" value="RING-HC_RBR_parkin"/>
    <property type="match status" value="1"/>
</dbReference>
<dbReference type="Pfam" id="PF00240">
    <property type="entry name" value="ubiquitin"/>
    <property type="match status" value="1"/>
</dbReference>
<keyword evidence="21 24" id="KW-0472">Membrane</keyword>
<dbReference type="GO" id="GO:0022603">
    <property type="term" value="P:regulation of anatomical structure morphogenesis"/>
    <property type="evidence" value="ECO:0007669"/>
    <property type="project" value="UniProtKB-ARBA"/>
</dbReference>
<evidence type="ECO:0000256" key="1">
    <source>
        <dbReference type="ARBA" id="ARBA00001798"/>
    </source>
</evidence>
<dbReference type="Pfam" id="PF12832">
    <property type="entry name" value="MFS_1_like"/>
    <property type="match status" value="1"/>
</dbReference>
<name>T1JC78_STRMM</name>
<feature type="transmembrane region" description="Helical" evidence="24">
    <location>
        <begin position="727"/>
        <end position="751"/>
    </location>
</feature>
<dbReference type="GO" id="GO:0008270">
    <property type="term" value="F:zinc ion binding"/>
    <property type="evidence" value="ECO:0007669"/>
    <property type="project" value="UniProtKB-KW"/>
</dbReference>
<evidence type="ECO:0000256" key="9">
    <source>
        <dbReference type="ARBA" id="ARBA00022553"/>
    </source>
</evidence>
<dbReference type="CDD" id="cd21382">
    <property type="entry name" value="RING0_parkin"/>
    <property type="match status" value="1"/>
</dbReference>
<dbReference type="Pfam" id="PF22605">
    <property type="entry name" value="IBR_2"/>
    <property type="match status" value="1"/>
</dbReference>
<protein>
    <recommendedName>
        <fullName evidence="23">E3 ubiquitin-protein ligase parkin</fullName>
        <ecNumber evidence="7">2.3.2.31</ecNumber>
    </recommendedName>
</protein>
<dbReference type="FunFam" id="1.20.120.1750:FF:000009">
    <property type="entry name" value="E3 ubiquitin-protein ligase parkin"/>
    <property type="match status" value="1"/>
</dbReference>
<dbReference type="eggNOG" id="KOG3762">
    <property type="taxonomic scope" value="Eukaryota"/>
</dbReference>
<evidence type="ECO:0000256" key="24">
    <source>
        <dbReference type="SAM" id="Phobius"/>
    </source>
</evidence>
<evidence type="ECO:0000256" key="7">
    <source>
        <dbReference type="ARBA" id="ARBA00012251"/>
    </source>
</evidence>
<dbReference type="PRINTS" id="PR01475">
    <property type="entry name" value="PARKIN"/>
</dbReference>
<feature type="domain" description="RING-type" evidence="27">
    <location>
        <begin position="212"/>
        <end position="442"/>
    </location>
</feature>
<dbReference type="Gene3D" id="2.20.25.20">
    <property type="match status" value="1"/>
</dbReference>
<sequence>MPDALVVNVKFNSSQYIQMNVDPKWTVKILKENLSAKIKVPARNIKLIFAGRELQNSVVLEDYEMTQQSIIHAVRTLKPSLSVETSESDPTLTANRIKLDFNSTSVCDETKTRNLTEPKKQINFYVYCSNPCKSLQPGKLRVRCNLCKQGTLTVSEDPCGWEDVLIPQRIEGKCQMESCEGKYAEFYFKCASHPSGEDETCVALNLIRTNIINLNCLICTENNDPVVVFPCESAHVICVECFKLYCYSRLNERQFVQDKQFGYTLPCPAACQNSLIEETHHFRLLGDEQYERYQRFGAEECLLQAGGVLCPVPGCGAGILPDPDCRKITCIQQGGQGCGFVFCRNCLRGFHLEECEESGLAASGGTVAFTIDATQADNSSWNANKSGVTVVTKPCPKCRTPTERAGGCMHMICTRPQCGFHWCWICQTEWTRDCMGDHWKTMTATNATFCNGTNDKISTISQVGIANKKRRVNNRLVPIKIYYFLHEGGGAISGFISLVAKRIGISVGLLGIINTITVSLALVAKPLAGGVIDKFGHQKIIWLFCQLVTVGCIFSLIFIPLIYTRQCTQENQTVTGTVDKLDRRNGIYISNFTANNCLSRYPPELHLTYQFWWLCIANVVAGIAKRLVEVIQTSVIYAILAEKHSQFGKQKIFGSLGYGLSFIIGGVLNQYLVTDAEGFQYDYSFYIFGLSMLLASVAICWFTVQPQPRPSRIIHDISLVFTKPRNCFLFVSIFFMGTFRGFLSTYTFWYLSELGASPLILGLAKGCQALIGEIPCLFISGWLIKKLDHYNVFSFVFAIQTVGFCVYALMDNVMLVFLTEILNGIIIGFFLPAATSYCALVAPPGTSTTLQGIFFAVYKGAGRVMGNLCGGFMYSAFGGRTTYLMFAVLSFACLLLNVIINLVFHHRKIGSLNIT</sequence>
<dbReference type="Pfam" id="PF17978">
    <property type="entry name" value="zf-RING_14"/>
    <property type="match status" value="1"/>
</dbReference>
<dbReference type="AlphaFoldDB" id="T1JC78"/>
<dbReference type="EnsemblMetazoa" id="SMAR011388-RA">
    <property type="protein sequence ID" value="SMAR011388-PA"/>
    <property type="gene ID" value="SMAR011388"/>
</dbReference>
<keyword evidence="8" id="KW-0963">Cytoplasm</keyword>
<keyword evidence="13" id="KW-0677">Repeat</keyword>
<dbReference type="InterPro" id="IPR024989">
    <property type="entry name" value="MFS_assoc_dom"/>
</dbReference>
<evidence type="ECO:0000256" key="12">
    <source>
        <dbReference type="ARBA" id="ARBA00022723"/>
    </source>
</evidence>
<dbReference type="InterPro" id="IPR047536">
    <property type="entry name" value="Rcat_RBR_parkin"/>
</dbReference>
<feature type="transmembrane region" description="Helical" evidence="24">
    <location>
        <begin position="685"/>
        <end position="704"/>
    </location>
</feature>
<evidence type="ECO:0000256" key="8">
    <source>
        <dbReference type="ARBA" id="ARBA00022490"/>
    </source>
</evidence>
<dbReference type="InterPro" id="IPR047535">
    <property type="entry name" value="RING-HC_RBR_parkin"/>
</dbReference>
<keyword evidence="12" id="KW-0479">Metal-binding</keyword>
<dbReference type="EMBL" id="JH432064">
    <property type="status" value="NOT_ANNOTATED_CDS"/>
    <property type="molecule type" value="Genomic_DNA"/>
</dbReference>
<dbReference type="InterPro" id="IPR029071">
    <property type="entry name" value="Ubiquitin-like_domsf"/>
</dbReference>
<dbReference type="PANTHER" id="PTHR16172:SF41">
    <property type="entry name" value="MAJOR FACILITATOR SUPERFAMILY DOMAIN-CONTAINING PROTEIN 6-LIKE"/>
    <property type="match status" value="1"/>
</dbReference>
<dbReference type="SMART" id="SM00213">
    <property type="entry name" value="UBQ"/>
    <property type="match status" value="1"/>
</dbReference>
<evidence type="ECO:0000256" key="16">
    <source>
        <dbReference type="ARBA" id="ARBA00022833"/>
    </source>
</evidence>
<dbReference type="InterPro" id="IPR000626">
    <property type="entry name" value="Ubiquitin-like_dom"/>
</dbReference>
<dbReference type="GO" id="GO:0061630">
    <property type="term" value="F:ubiquitin protein ligase activity"/>
    <property type="evidence" value="ECO:0007669"/>
    <property type="project" value="UniProtKB-EC"/>
</dbReference>
<dbReference type="GO" id="GO:0016020">
    <property type="term" value="C:membrane"/>
    <property type="evidence" value="ECO:0007669"/>
    <property type="project" value="UniProtKB-SubCell"/>
</dbReference>
<dbReference type="FunFam" id="2.20.25.20:FF:000008">
    <property type="entry name" value="E3 ubiquitin-protein ligase parkin"/>
    <property type="match status" value="1"/>
</dbReference>
<dbReference type="Gene3D" id="1.20.120.1750">
    <property type="match status" value="1"/>
</dbReference>
<dbReference type="HOGENOM" id="CLU_318153_0_0_1"/>
<proteinExistence type="inferred from homology"/>
<feature type="transmembrane region" description="Helical" evidence="24">
    <location>
        <begin position="540"/>
        <end position="563"/>
    </location>
</feature>
<dbReference type="CDD" id="cd20357">
    <property type="entry name" value="Rcat_RBR_parkin"/>
    <property type="match status" value="1"/>
</dbReference>
<dbReference type="GO" id="GO:0005829">
    <property type="term" value="C:cytosol"/>
    <property type="evidence" value="ECO:0007669"/>
    <property type="project" value="UniProtKB-SubCell"/>
</dbReference>
<keyword evidence="11 24" id="KW-0812">Transmembrane</keyword>
<keyword evidence="19" id="KW-0072">Autophagy</keyword>
<keyword evidence="17" id="KW-0832">Ubl conjugation</keyword>
<dbReference type="InterPro" id="IPR051717">
    <property type="entry name" value="MFS_MFSD6"/>
</dbReference>
<dbReference type="PANTHER" id="PTHR16172">
    <property type="entry name" value="MAJOR FACILITATOR SUPERFAMILY DOMAIN-CONTAINING PROTEIN 6-LIKE"/>
    <property type="match status" value="1"/>
</dbReference>
<dbReference type="STRING" id="126957.T1JC78"/>
<evidence type="ECO:0000256" key="17">
    <source>
        <dbReference type="ARBA" id="ARBA00022843"/>
    </source>
</evidence>
<feature type="domain" description="Ubiquitin-like" evidence="25">
    <location>
        <begin position="5"/>
        <end position="80"/>
    </location>
</feature>
<evidence type="ECO:0000313" key="28">
    <source>
        <dbReference type="EnsemblMetazoa" id="SMAR011388-PA"/>
    </source>
</evidence>
<evidence type="ECO:0000256" key="4">
    <source>
        <dbReference type="ARBA" id="ARBA00004514"/>
    </source>
</evidence>
<dbReference type="Gene3D" id="3.30.40.10">
    <property type="entry name" value="Zinc/RING finger domain, C3HC4 (zinc finger)"/>
    <property type="match status" value="1"/>
</dbReference>
<dbReference type="InterPro" id="IPR020846">
    <property type="entry name" value="MFS_dom"/>
</dbReference>
<dbReference type="GO" id="GO:0006950">
    <property type="term" value="P:response to stress"/>
    <property type="evidence" value="ECO:0007669"/>
    <property type="project" value="UniProtKB-ARBA"/>
</dbReference>
<dbReference type="InterPro" id="IPR013083">
    <property type="entry name" value="Znf_RING/FYVE/PHD"/>
</dbReference>
<organism evidence="28 29">
    <name type="scientific">Strigamia maritima</name>
    <name type="common">European centipede</name>
    <name type="synonym">Geophilus maritimus</name>
    <dbReference type="NCBI Taxonomy" id="126957"/>
    <lineage>
        <taxon>Eukaryota</taxon>
        <taxon>Metazoa</taxon>
        <taxon>Ecdysozoa</taxon>
        <taxon>Arthropoda</taxon>
        <taxon>Myriapoda</taxon>
        <taxon>Chilopoda</taxon>
        <taxon>Pleurostigmophora</taxon>
        <taxon>Geophilomorpha</taxon>
        <taxon>Linotaeniidae</taxon>
        <taxon>Strigamia</taxon>
    </lineage>
</organism>
<dbReference type="GO" id="GO:0009896">
    <property type="term" value="P:positive regulation of catabolic process"/>
    <property type="evidence" value="ECO:0007669"/>
    <property type="project" value="UniProtKB-ARBA"/>
</dbReference>
<reference evidence="28" key="2">
    <citation type="submission" date="2015-02" db="UniProtKB">
        <authorList>
            <consortium name="EnsemblMetazoa"/>
        </authorList>
    </citation>
    <scope>IDENTIFICATION</scope>
</reference>
<dbReference type="InterPro" id="IPR047534">
    <property type="entry name" value="BRcat_RBR_parkin"/>
</dbReference>
<dbReference type="GO" id="GO:0022857">
    <property type="term" value="F:transmembrane transporter activity"/>
    <property type="evidence" value="ECO:0007669"/>
    <property type="project" value="InterPro"/>
</dbReference>
<evidence type="ECO:0000259" key="25">
    <source>
        <dbReference type="PROSITE" id="PS50053"/>
    </source>
</evidence>
<evidence type="ECO:0000256" key="3">
    <source>
        <dbReference type="ARBA" id="ARBA00004173"/>
    </source>
</evidence>
<feature type="domain" description="Major facilitator superfamily (MFS) profile" evidence="26">
    <location>
        <begin position="725"/>
        <end position="915"/>
    </location>
</feature>
<dbReference type="InterPro" id="IPR044066">
    <property type="entry name" value="TRIAD_supradom"/>
</dbReference>
<evidence type="ECO:0000256" key="18">
    <source>
        <dbReference type="ARBA" id="ARBA00022989"/>
    </source>
</evidence>
<keyword evidence="15" id="KW-0833">Ubl conjugation pathway</keyword>
<feature type="transmembrane region" description="Helical" evidence="24">
    <location>
        <begin position="821"/>
        <end position="841"/>
    </location>
</feature>
<dbReference type="PROSITE" id="PS51873">
    <property type="entry name" value="TRIAD"/>
    <property type="match status" value="1"/>
</dbReference>
<feature type="transmembrane region" description="Helical" evidence="24">
    <location>
        <begin position="503"/>
        <end position="528"/>
    </location>
</feature>
<dbReference type="SMART" id="SM00647">
    <property type="entry name" value="IBR"/>
    <property type="match status" value="1"/>
</dbReference>
<dbReference type="UniPathway" id="UPA00143"/>
<dbReference type="InterPro" id="IPR036259">
    <property type="entry name" value="MFS_trans_sf"/>
</dbReference>
<dbReference type="Gene3D" id="1.20.1250.20">
    <property type="entry name" value="MFS general substrate transporter like domains"/>
    <property type="match status" value="2"/>
</dbReference>
<dbReference type="Proteomes" id="UP000014500">
    <property type="component" value="Unassembled WGS sequence"/>
</dbReference>
<dbReference type="PROSITE" id="PS50053">
    <property type="entry name" value="UBIQUITIN_2"/>
    <property type="match status" value="1"/>
</dbReference>
<feature type="transmembrane region" description="Helical" evidence="24">
    <location>
        <begin position="883"/>
        <end position="904"/>
    </location>
</feature>
<evidence type="ECO:0000256" key="14">
    <source>
        <dbReference type="ARBA" id="ARBA00022771"/>
    </source>
</evidence>
<evidence type="ECO:0000256" key="6">
    <source>
        <dbReference type="ARBA" id="ARBA00005241"/>
    </source>
</evidence>
<keyword evidence="10" id="KW-0808">Transferase</keyword>
<dbReference type="InterPro" id="IPR003977">
    <property type="entry name" value="Parkin"/>
</dbReference>